<organism evidence="1 2">
    <name type="scientific">Anaerobutyricum hallii DSM 3353</name>
    <dbReference type="NCBI Taxonomy" id="411469"/>
    <lineage>
        <taxon>Bacteria</taxon>
        <taxon>Bacillati</taxon>
        <taxon>Bacillota</taxon>
        <taxon>Clostridia</taxon>
        <taxon>Lachnospirales</taxon>
        <taxon>Lachnospiraceae</taxon>
        <taxon>Anaerobutyricum</taxon>
    </lineage>
</organism>
<protein>
    <submittedName>
        <fullName evidence="1">Uncharacterized protein</fullName>
    </submittedName>
</protein>
<dbReference type="EMBL" id="ACEP01000158">
    <property type="protein sequence ID" value="EEG35055.1"/>
    <property type="molecule type" value="Genomic_DNA"/>
</dbReference>
<evidence type="ECO:0000313" key="1">
    <source>
        <dbReference type="EMBL" id="EEG35055.1"/>
    </source>
</evidence>
<dbReference type="Proteomes" id="UP000003174">
    <property type="component" value="Unassembled WGS sequence"/>
</dbReference>
<name>C0F093_9FIRM</name>
<gene>
    <name evidence="1" type="ORF">EUBHAL_03111</name>
</gene>
<accession>C0F093</accession>
<evidence type="ECO:0000313" key="2">
    <source>
        <dbReference type="Proteomes" id="UP000003174"/>
    </source>
</evidence>
<proteinExistence type="predicted"/>
<dbReference type="AlphaFoldDB" id="C0F093"/>
<reference evidence="1 2" key="2">
    <citation type="submission" date="2009-02" db="EMBL/GenBank/DDBJ databases">
        <title>Draft genome sequence of Eubacterium hallii (DSM 3353).</title>
        <authorList>
            <person name="Sudarsanam P."/>
            <person name="Ley R."/>
            <person name="Guruge J."/>
            <person name="Turnbaugh P.J."/>
            <person name="Mahowald M."/>
            <person name="Liep D."/>
            <person name="Gordon J."/>
        </authorList>
    </citation>
    <scope>NUCLEOTIDE SEQUENCE [LARGE SCALE GENOMIC DNA]</scope>
    <source>
        <strain evidence="1 2">DSM 3353</strain>
    </source>
</reference>
<reference evidence="1 2" key="1">
    <citation type="submission" date="2009-01" db="EMBL/GenBank/DDBJ databases">
        <authorList>
            <person name="Fulton L."/>
            <person name="Clifton S."/>
            <person name="Fulton B."/>
            <person name="Xu J."/>
            <person name="Minx P."/>
            <person name="Pepin K.H."/>
            <person name="Johnson M."/>
            <person name="Bhonagiri V."/>
            <person name="Nash W.E."/>
            <person name="Mardis E.R."/>
            <person name="Wilson R.K."/>
        </authorList>
    </citation>
    <scope>NUCLEOTIDE SEQUENCE [LARGE SCALE GENOMIC DNA]</scope>
    <source>
        <strain evidence="1 2">DSM 3353</strain>
    </source>
</reference>
<comment type="caution">
    <text evidence="1">The sequence shown here is derived from an EMBL/GenBank/DDBJ whole genome shotgun (WGS) entry which is preliminary data.</text>
</comment>
<sequence length="50" mass="5993">MICAINEENSDCRILEEISAFVINYIYSGLYDFYSSHEFVFGYNKRNRKE</sequence>